<accession>A0ABS2NKN6</accession>
<dbReference type="InterPro" id="IPR002509">
    <property type="entry name" value="NODB_dom"/>
</dbReference>
<sequence>MNFFYTLNAKKLKQLSLILIISFFTAVFLYSGSLSILPVFSTEDGPKAIYKGEKGIALTFNVGWGDEKAEPILEELEKQDVDSATFFLSGAWAERHPELVEKIVKKGYEIGSLGYAYSDYSEMEEKEIRKDILKAQDVFQKLNIKDIKLLRVPTGHFDKKTLAVADKIGLTVVHWSVNSQDWRNPGVDEIIKNTSSSKKGDIILLHASDSAKQTKEALPSIIKELKGKGEFVTVSELIANGDTKTTLIP</sequence>
<keyword evidence="1" id="KW-1133">Transmembrane helix</keyword>
<dbReference type="InterPro" id="IPR050248">
    <property type="entry name" value="Polysacc_deacetylase_ArnD"/>
</dbReference>
<comment type="caution">
    <text evidence="3">The sequence shown here is derived from an EMBL/GenBank/DDBJ whole genome shotgun (WGS) entry which is preliminary data.</text>
</comment>
<dbReference type="Proteomes" id="UP001646157">
    <property type="component" value="Unassembled WGS sequence"/>
</dbReference>
<dbReference type="PANTHER" id="PTHR10587:SF128">
    <property type="entry name" value="POLYSACCHARIDE DEACETYLASE PDAB-RELATED"/>
    <property type="match status" value="1"/>
</dbReference>
<evidence type="ECO:0000313" key="4">
    <source>
        <dbReference type="Proteomes" id="UP001646157"/>
    </source>
</evidence>
<dbReference type="SUPFAM" id="SSF88713">
    <property type="entry name" value="Glycoside hydrolase/deacetylase"/>
    <property type="match status" value="1"/>
</dbReference>
<evidence type="ECO:0000256" key="1">
    <source>
        <dbReference type="SAM" id="Phobius"/>
    </source>
</evidence>
<name>A0ABS2NKN6_9BACI</name>
<dbReference type="Gene3D" id="3.20.20.370">
    <property type="entry name" value="Glycoside hydrolase/deacetylase"/>
    <property type="match status" value="1"/>
</dbReference>
<dbReference type="EMBL" id="JAFBDZ010000016">
    <property type="protein sequence ID" value="MBM7588414.1"/>
    <property type="molecule type" value="Genomic_DNA"/>
</dbReference>
<dbReference type="InterPro" id="IPR014132">
    <property type="entry name" value="PdaB-like"/>
</dbReference>
<reference evidence="3 4" key="1">
    <citation type="submission" date="2021-01" db="EMBL/GenBank/DDBJ databases">
        <title>Genomic Encyclopedia of Type Strains, Phase IV (KMG-IV): sequencing the most valuable type-strain genomes for metagenomic binning, comparative biology and taxonomic classification.</title>
        <authorList>
            <person name="Goeker M."/>
        </authorList>
    </citation>
    <scope>NUCLEOTIDE SEQUENCE [LARGE SCALE GENOMIC DNA]</scope>
    <source>
        <strain evidence="3 4">DSM 24834</strain>
    </source>
</reference>
<dbReference type="PROSITE" id="PS51677">
    <property type="entry name" value="NODB"/>
    <property type="match status" value="1"/>
</dbReference>
<dbReference type="RefSeq" id="WP_205176330.1">
    <property type="nucleotide sequence ID" value="NZ_JAFBDZ010000016.1"/>
</dbReference>
<proteinExistence type="predicted"/>
<keyword evidence="1" id="KW-0812">Transmembrane</keyword>
<evidence type="ECO:0000313" key="3">
    <source>
        <dbReference type="EMBL" id="MBM7588414.1"/>
    </source>
</evidence>
<gene>
    <name evidence="3" type="ORF">JOC86_005032</name>
</gene>
<keyword evidence="4" id="KW-1185">Reference proteome</keyword>
<evidence type="ECO:0000259" key="2">
    <source>
        <dbReference type="PROSITE" id="PS51677"/>
    </source>
</evidence>
<organism evidence="3 4">
    <name type="scientific">Rossellomorea pakistanensis</name>
    <dbReference type="NCBI Taxonomy" id="992288"/>
    <lineage>
        <taxon>Bacteria</taxon>
        <taxon>Bacillati</taxon>
        <taxon>Bacillota</taxon>
        <taxon>Bacilli</taxon>
        <taxon>Bacillales</taxon>
        <taxon>Bacillaceae</taxon>
        <taxon>Rossellomorea</taxon>
    </lineage>
</organism>
<feature type="transmembrane region" description="Helical" evidence="1">
    <location>
        <begin position="12"/>
        <end position="31"/>
    </location>
</feature>
<dbReference type="InterPro" id="IPR011330">
    <property type="entry name" value="Glyco_hydro/deAcase_b/a-brl"/>
</dbReference>
<keyword evidence="1" id="KW-0472">Membrane</keyword>
<dbReference type="Pfam" id="PF01522">
    <property type="entry name" value="Polysacc_deac_1"/>
    <property type="match status" value="1"/>
</dbReference>
<feature type="domain" description="NodB homology" evidence="2">
    <location>
        <begin position="54"/>
        <end position="234"/>
    </location>
</feature>
<protein>
    <submittedName>
        <fullName evidence="3">Polysaccharide deacetylase family sporulation protein PdaB</fullName>
    </submittedName>
</protein>
<dbReference type="NCBIfam" id="TIGR02764">
    <property type="entry name" value="spore_ybaN_pdaB"/>
    <property type="match status" value="1"/>
</dbReference>
<dbReference type="PANTHER" id="PTHR10587">
    <property type="entry name" value="GLYCOSYL TRANSFERASE-RELATED"/>
    <property type="match status" value="1"/>
</dbReference>